<dbReference type="CDD" id="cd03043">
    <property type="entry name" value="GST_N_1"/>
    <property type="match status" value="1"/>
</dbReference>
<dbReference type="PROSITE" id="PS50404">
    <property type="entry name" value="GST_NTER"/>
    <property type="match status" value="1"/>
</dbReference>
<dbReference type="Gene3D" id="1.20.1050.10">
    <property type="match status" value="1"/>
</dbReference>
<dbReference type="InterPro" id="IPR040079">
    <property type="entry name" value="Glutathione_S-Trfase"/>
</dbReference>
<dbReference type="SUPFAM" id="SSF47616">
    <property type="entry name" value="GST C-terminal domain-like"/>
    <property type="match status" value="1"/>
</dbReference>
<proteinExistence type="predicted"/>
<dbReference type="SFLD" id="SFLDS00019">
    <property type="entry name" value="Glutathione_Transferase_(cytos"/>
    <property type="match status" value="1"/>
</dbReference>
<dbReference type="InterPro" id="IPR036249">
    <property type="entry name" value="Thioredoxin-like_sf"/>
</dbReference>
<reference evidence="3" key="1">
    <citation type="journal article" date="2019" name="Int. J. Syst. Evol. Microbiol.">
        <title>The Global Catalogue of Microorganisms (GCM) 10K type strain sequencing project: providing services to taxonomists for standard genome sequencing and annotation.</title>
        <authorList>
            <consortium name="The Broad Institute Genomics Platform"/>
            <consortium name="The Broad Institute Genome Sequencing Center for Infectious Disease"/>
            <person name="Wu L."/>
            <person name="Ma J."/>
        </authorList>
    </citation>
    <scope>NUCLEOTIDE SEQUENCE [LARGE SCALE GENOMIC DNA]</scope>
    <source>
        <strain evidence="3">JCM 15089</strain>
    </source>
</reference>
<dbReference type="EMBL" id="BAAADD010000009">
    <property type="protein sequence ID" value="GAA0582453.1"/>
    <property type="molecule type" value="Genomic_DNA"/>
</dbReference>
<dbReference type="PANTHER" id="PTHR42673:SF4">
    <property type="entry name" value="MALEYLACETOACETATE ISOMERASE"/>
    <property type="match status" value="1"/>
</dbReference>
<dbReference type="Pfam" id="PF13410">
    <property type="entry name" value="GST_C_2"/>
    <property type="match status" value="1"/>
</dbReference>
<name>A0ABP3Q9S9_9PROT</name>
<dbReference type="SUPFAM" id="SSF52833">
    <property type="entry name" value="Thioredoxin-like"/>
    <property type="match status" value="1"/>
</dbReference>
<sequence length="219" mass="23969">MPAYTLVIGNKNYSSWSLRPWLALKMAGVPFEEIQVLLYRPDTNALLASHSATGKVPVLKITEGGKTLTVWDSLAICETIAERHPEAQLWPSDPDARAVARSYAAEMHSSFPDVRKHLSMNFATTVPTPALDEATDKQVARIINAWESALAGRDDGFLFGRFSIADCMYAPVASRFLTYGIDLPAASAGYVARLMELPALKEWRAAAEAELAKGWTLAV</sequence>
<dbReference type="Proteomes" id="UP001499951">
    <property type="component" value="Unassembled WGS sequence"/>
</dbReference>
<organism evidence="2 3">
    <name type="scientific">Rhizomicrobium electricum</name>
    <dbReference type="NCBI Taxonomy" id="480070"/>
    <lineage>
        <taxon>Bacteria</taxon>
        <taxon>Pseudomonadati</taxon>
        <taxon>Pseudomonadota</taxon>
        <taxon>Alphaproteobacteria</taxon>
        <taxon>Micropepsales</taxon>
        <taxon>Micropepsaceae</taxon>
        <taxon>Rhizomicrobium</taxon>
    </lineage>
</organism>
<dbReference type="InterPro" id="IPR004045">
    <property type="entry name" value="Glutathione_S-Trfase_N"/>
</dbReference>
<evidence type="ECO:0000313" key="2">
    <source>
        <dbReference type="EMBL" id="GAA0582453.1"/>
    </source>
</evidence>
<dbReference type="RefSeq" id="WP_166935317.1">
    <property type="nucleotide sequence ID" value="NZ_BAAADD010000009.1"/>
</dbReference>
<protein>
    <submittedName>
        <fullName evidence="2">Glutathione S-transferase family protein</fullName>
    </submittedName>
</protein>
<keyword evidence="3" id="KW-1185">Reference proteome</keyword>
<dbReference type="PANTHER" id="PTHR42673">
    <property type="entry name" value="MALEYLACETOACETATE ISOMERASE"/>
    <property type="match status" value="1"/>
</dbReference>
<dbReference type="CDD" id="cd03194">
    <property type="entry name" value="GST_C_3"/>
    <property type="match status" value="1"/>
</dbReference>
<comment type="caution">
    <text evidence="2">The sequence shown here is derived from an EMBL/GenBank/DDBJ whole genome shotgun (WGS) entry which is preliminary data.</text>
</comment>
<gene>
    <name evidence="2" type="ORF">GCM10008942_34200</name>
</gene>
<dbReference type="Gene3D" id="3.40.30.10">
    <property type="entry name" value="Glutaredoxin"/>
    <property type="match status" value="1"/>
</dbReference>
<dbReference type="InterPro" id="IPR036282">
    <property type="entry name" value="Glutathione-S-Trfase_C_sf"/>
</dbReference>
<dbReference type="Pfam" id="PF13409">
    <property type="entry name" value="GST_N_2"/>
    <property type="match status" value="1"/>
</dbReference>
<accession>A0ABP3Q9S9</accession>
<dbReference type="SFLD" id="SFLDG00358">
    <property type="entry name" value="Main_(cytGST)"/>
    <property type="match status" value="1"/>
</dbReference>
<evidence type="ECO:0000259" key="1">
    <source>
        <dbReference type="PROSITE" id="PS50404"/>
    </source>
</evidence>
<feature type="domain" description="GST N-terminal" evidence="1">
    <location>
        <begin position="4"/>
        <end position="88"/>
    </location>
</feature>
<evidence type="ECO:0000313" key="3">
    <source>
        <dbReference type="Proteomes" id="UP001499951"/>
    </source>
</evidence>